<dbReference type="InterPro" id="IPR053378">
    <property type="entry name" value="Prenyl_diphosphate_synthase"/>
</dbReference>
<dbReference type="NCBIfam" id="NF045485">
    <property type="entry name" value="FPPsyn"/>
    <property type="match status" value="1"/>
</dbReference>
<dbReference type="EMBL" id="LN827929">
    <property type="protein sequence ID" value="CEZ19264.1"/>
    <property type="molecule type" value="Genomic_DNA"/>
</dbReference>
<dbReference type="PROSITE" id="PS00723">
    <property type="entry name" value="POLYPRENYL_SYNTHASE_1"/>
    <property type="match status" value="1"/>
</dbReference>
<keyword evidence="3 7" id="KW-0808">Transferase</keyword>
<dbReference type="Pfam" id="PF00348">
    <property type="entry name" value="polyprenyl_synt"/>
    <property type="match status" value="1"/>
</dbReference>
<dbReference type="Proteomes" id="UP000064007">
    <property type="component" value="Chromosome 1"/>
</dbReference>
<evidence type="ECO:0000313" key="9">
    <source>
        <dbReference type="Proteomes" id="UP000064007"/>
    </source>
</evidence>
<name>A0A0D6EUY1_9PROT</name>
<dbReference type="GO" id="GO:0005737">
    <property type="term" value="C:cytoplasm"/>
    <property type="evidence" value="ECO:0007669"/>
    <property type="project" value="UniProtKB-ARBA"/>
</dbReference>
<organism evidence="8 9">
    <name type="scientific">Candidatus Methylopumilus planktonicus</name>
    <dbReference type="NCBI Taxonomy" id="1581557"/>
    <lineage>
        <taxon>Bacteria</taxon>
        <taxon>Pseudomonadati</taxon>
        <taxon>Pseudomonadota</taxon>
        <taxon>Betaproteobacteria</taxon>
        <taxon>Nitrosomonadales</taxon>
        <taxon>Methylophilaceae</taxon>
        <taxon>Candidatus Methylopumilus</taxon>
    </lineage>
</organism>
<dbReference type="PANTHER" id="PTHR43281">
    <property type="entry name" value="FARNESYL DIPHOSPHATE SYNTHASE"/>
    <property type="match status" value="1"/>
</dbReference>
<evidence type="ECO:0000313" key="8">
    <source>
        <dbReference type="EMBL" id="CEZ19264.1"/>
    </source>
</evidence>
<evidence type="ECO:0000256" key="6">
    <source>
        <dbReference type="ARBA" id="ARBA00023229"/>
    </source>
</evidence>
<dbReference type="InterPro" id="IPR008949">
    <property type="entry name" value="Isoprenoid_synthase_dom_sf"/>
</dbReference>
<sequence length="295" mass="32890">MNDFHDWLFQKQAFVEFVLEKNLPKASDETHLNEAIKYSVLNGGKRMRSLLVLAVAEIVEAPPIAIENIICAVEFIHAYSLVHDDMPCMDNDDLRRGKLSCHKKFSESTALLVGDSLQSIAFSLLSSPSLQINPKNQLQIIHILANAIGIEGMAKGQALDIENTNKKISLDKLMVMHRFKTGALINSACLMAVLASNNYDKKTLDIIDTYSKSIGLMFQIKDDILDKEASQEVLGKTPGKDEKYNKATFLSLLGITKSKELAAKYYEEALTVIKPFGDKAYYLASMAELIMTRSH</sequence>
<evidence type="ECO:0000256" key="4">
    <source>
        <dbReference type="ARBA" id="ARBA00022723"/>
    </source>
</evidence>
<keyword evidence="9" id="KW-1185">Reference proteome</keyword>
<dbReference type="InterPro" id="IPR000092">
    <property type="entry name" value="Polyprenyl_synt"/>
</dbReference>
<comment type="cofactor">
    <cofactor evidence="1">
        <name>Mg(2+)</name>
        <dbReference type="ChEBI" id="CHEBI:18420"/>
    </cofactor>
</comment>
<dbReference type="SFLD" id="SFLDG01017">
    <property type="entry name" value="Polyprenyl_Transferase_Like"/>
    <property type="match status" value="1"/>
</dbReference>
<keyword evidence="4" id="KW-0479">Metal-binding</keyword>
<keyword evidence="5" id="KW-0460">Magnesium</keyword>
<dbReference type="SUPFAM" id="SSF48576">
    <property type="entry name" value="Terpenoid synthases"/>
    <property type="match status" value="1"/>
</dbReference>
<dbReference type="OrthoDB" id="9805316at2"/>
<dbReference type="AlphaFoldDB" id="A0A0D6EUY1"/>
<dbReference type="InterPro" id="IPR033749">
    <property type="entry name" value="Polyprenyl_synt_CS"/>
</dbReference>
<dbReference type="PROSITE" id="PS00444">
    <property type="entry name" value="POLYPRENYL_SYNTHASE_2"/>
    <property type="match status" value="1"/>
</dbReference>
<proteinExistence type="inferred from homology"/>
<evidence type="ECO:0000256" key="3">
    <source>
        <dbReference type="ARBA" id="ARBA00022679"/>
    </source>
</evidence>
<dbReference type="Gene3D" id="1.10.600.10">
    <property type="entry name" value="Farnesyl Diphosphate Synthase"/>
    <property type="match status" value="1"/>
</dbReference>
<evidence type="ECO:0000256" key="2">
    <source>
        <dbReference type="ARBA" id="ARBA00006706"/>
    </source>
</evidence>
<dbReference type="RefSeq" id="WP_046487321.1">
    <property type="nucleotide sequence ID" value="NZ_LN827929.1"/>
</dbReference>
<evidence type="ECO:0000256" key="1">
    <source>
        <dbReference type="ARBA" id="ARBA00001946"/>
    </source>
</evidence>
<reference evidence="9" key="1">
    <citation type="submission" date="2014-12" db="EMBL/GenBank/DDBJ databases">
        <authorList>
            <person name="Salcher M.M."/>
        </authorList>
    </citation>
    <scope>NUCLEOTIDE SEQUENCE [LARGE SCALE GENOMIC DNA]</scope>
    <source>
        <strain evidence="9">MMS-10A-171</strain>
    </source>
</reference>
<dbReference type="KEGG" id="mbat:BN1208_0370"/>
<protein>
    <submittedName>
        <fullName evidence="8">Farnesyl diphosphate synthase</fullName>
        <ecNumber evidence="8">2.5.1.10</ecNumber>
    </submittedName>
</protein>
<dbReference type="CDD" id="cd00685">
    <property type="entry name" value="Trans_IPPS_HT"/>
    <property type="match status" value="1"/>
</dbReference>
<evidence type="ECO:0000256" key="7">
    <source>
        <dbReference type="RuleBase" id="RU004466"/>
    </source>
</evidence>
<dbReference type="PANTHER" id="PTHR43281:SF1">
    <property type="entry name" value="FARNESYL DIPHOSPHATE SYNTHASE"/>
    <property type="match status" value="1"/>
</dbReference>
<dbReference type="FunFam" id="1.10.600.10:FF:000001">
    <property type="entry name" value="Geranylgeranyl diphosphate synthase"/>
    <property type="match status" value="1"/>
</dbReference>
<dbReference type="GO" id="GO:0046872">
    <property type="term" value="F:metal ion binding"/>
    <property type="evidence" value="ECO:0007669"/>
    <property type="project" value="UniProtKB-KW"/>
</dbReference>
<dbReference type="STRING" id="1581557.BN1208_0370"/>
<dbReference type="HOGENOM" id="CLU_014015_0_1_4"/>
<gene>
    <name evidence="8" type="primary">ispA</name>
    <name evidence="8" type="ORF">BN1208_0370</name>
</gene>
<comment type="similarity">
    <text evidence="2 7">Belongs to the FPP/GGPP synthase family.</text>
</comment>
<evidence type="ECO:0000256" key="5">
    <source>
        <dbReference type="ARBA" id="ARBA00022842"/>
    </source>
</evidence>
<dbReference type="EC" id="2.5.1.10" evidence="8"/>
<dbReference type="GO" id="GO:0016114">
    <property type="term" value="P:terpenoid biosynthetic process"/>
    <property type="evidence" value="ECO:0007669"/>
    <property type="project" value="UniProtKB-ARBA"/>
</dbReference>
<keyword evidence="6" id="KW-0414">Isoprene biosynthesis</keyword>
<accession>A0A0D6EUY1</accession>
<dbReference type="GO" id="GO:0004337">
    <property type="term" value="F:(2E,6E)-farnesyl diphosphate synthase activity"/>
    <property type="evidence" value="ECO:0007669"/>
    <property type="project" value="UniProtKB-EC"/>
</dbReference>
<dbReference type="SFLD" id="SFLDS00005">
    <property type="entry name" value="Isoprenoid_Synthase_Type_I"/>
    <property type="match status" value="1"/>
</dbReference>